<name>A0A826HWZ5_LACPA</name>
<sequence>MKKVPNSTKAPDLGMASFDLYTAKELLEALRDQFDTMEGSVVSYRNNRTEKNAAILAYGTNRSFYTWMALLRPIQEYVESSLTTIDEVNK</sequence>
<reference evidence="1 2" key="1">
    <citation type="submission" date="2010-12" db="EMBL/GenBank/DDBJ databases">
        <title>The Genome Sequence of Lactobacillus paracasei subsp. paracasei strain 8700:2.</title>
        <authorList>
            <consortium name="The Broad Institute Genome Sequencing Platform"/>
            <person name="Ward D."/>
            <person name="Earl A."/>
            <person name="Feldgarden M."/>
            <person name="Young S.K."/>
            <person name="Gargeya S."/>
            <person name="Zeng Q."/>
            <person name="Alvarado L."/>
            <person name="Berlin A."/>
            <person name="Bochicchio J."/>
            <person name="Chapman S.B."/>
            <person name="Chen Z."/>
            <person name="Freedman E."/>
            <person name="Gellesch M."/>
            <person name="Goldberg J."/>
            <person name="Griggs A."/>
            <person name="Gujja S."/>
            <person name="Heilman E."/>
            <person name="Heiman D."/>
            <person name="Howarth C."/>
            <person name="Mehta T."/>
            <person name="Neiman D."/>
            <person name="Pearson M."/>
            <person name="Roberts A."/>
            <person name="Saif S."/>
            <person name="Shea T."/>
            <person name="Shenoy N."/>
            <person name="Sisk P."/>
            <person name="Stolte C."/>
            <person name="Sykes S."/>
            <person name="White J."/>
            <person name="Yandava C."/>
            <person name="Saulnier D."/>
            <person name="Haas B."/>
            <person name="Nusbaum C."/>
            <person name="Birren B."/>
        </authorList>
    </citation>
    <scope>NUCLEOTIDE SEQUENCE [LARGE SCALE GENOMIC DNA]</scope>
    <source>
        <strain evidence="1 2">8700:2</strain>
    </source>
</reference>
<evidence type="ECO:0000313" key="2">
    <source>
        <dbReference type="Proteomes" id="UP000015927"/>
    </source>
</evidence>
<proteinExistence type="predicted"/>
<dbReference type="RefSeq" id="WP_020967543.1">
    <property type="nucleotide sequence ID" value="NC_022112.1"/>
</dbReference>
<dbReference type="KEGG" id="lpi:LBPG_00849"/>
<dbReference type="AlphaFoldDB" id="A0A826HWZ5"/>
<dbReference type="GeneID" id="57090283"/>
<dbReference type="Proteomes" id="UP000015927">
    <property type="component" value="Chromosome"/>
</dbReference>
<protein>
    <submittedName>
        <fullName evidence="1">Uncharacterized protein</fullName>
    </submittedName>
</protein>
<gene>
    <name evidence="1" type="ORF">LBPG_00849</name>
</gene>
<dbReference type="EMBL" id="CP002391">
    <property type="protein sequence ID" value="EEQ65400.2"/>
    <property type="molecule type" value="Genomic_DNA"/>
</dbReference>
<organism evidence="1 2">
    <name type="scientific">Lacticaseibacillus paracasei subsp. paracasei 8700:2</name>
    <dbReference type="NCBI Taxonomy" id="537973"/>
    <lineage>
        <taxon>Bacteria</taxon>
        <taxon>Bacillati</taxon>
        <taxon>Bacillota</taxon>
        <taxon>Bacilli</taxon>
        <taxon>Lactobacillales</taxon>
        <taxon>Lactobacillaceae</taxon>
        <taxon>Lacticaseibacillus</taxon>
    </lineage>
</organism>
<evidence type="ECO:0000313" key="1">
    <source>
        <dbReference type="EMBL" id="EEQ65400.2"/>
    </source>
</evidence>
<accession>A0A826HWZ5</accession>